<organism evidence="1 2">
    <name type="scientific">Paragonimus heterotremus</name>
    <dbReference type="NCBI Taxonomy" id="100268"/>
    <lineage>
        <taxon>Eukaryota</taxon>
        <taxon>Metazoa</taxon>
        <taxon>Spiralia</taxon>
        <taxon>Lophotrochozoa</taxon>
        <taxon>Platyhelminthes</taxon>
        <taxon>Trematoda</taxon>
        <taxon>Digenea</taxon>
        <taxon>Plagiorchiida</taxon>
        <taxon>Troglotremata</taxon>
        <taxon>Troglotrematidae</taxon>
        <taxon>Paragonimus</taxon>
    </lineage>
</organism>
<reference evidence="1" key="1">
    <citation type="submission" date="2019-05" db="EMBL/GenBank/DDBJ databases">
        <title>Annotation for the trematode Paragonimus heterotremus.</title>
        <authorList>
            <person name="Choi Y.-J."/>
        </authorList>
    </citation>
    <scope>NUCLEOTIDE SEQUENCE</scope>
    <source>
        <strain evidence="1">LC</strain>
    </source>
</reference>
<dbReference type="InterPro" id="IPR050062">
    <property type="entry name" value="Pro-tRNA_synthetase"/>
</dbReference>
<evidence type="ECO:0000313" key="2">
    <source>
        <dbReference type="Proteomes" id="UP000748531"/>
    </source>
</evidence>
<dbReference type="PANTHER" id="PTHR42753:SF2">
    <property type="entry name" value="PROLINE--TRNA LIGASE"/>
    <property type="match status" value="1"/>
</dbReference>
<dbReference type="GO" id="GO:0006433">
    <property type="term" value="P:prolyl-tRNA aminoacylation"/>
    <property type="evidence" value="ECO:0007669"/>
    <property type="project" value="TreeGrafter"/>
</dbReference>
<dbReference type="OrthoDB" id="10267474at2759"/>
<dbReference type="EMBL" id="LUCH01018050">
    <property type="protein sequence ID" value="KAF5394611.1"/>
    <property type="molecule type" value="Genomic_DNA"/>
</dbReference>
<gene>
    <name evidence="1" type="ORF">PHET_10923</name>
</gene>
<proteinExistence type="predicted"/>
<dbReference type="Proteomes" id="UP000748531">
    <property type="component" value="Unassembled WGS sequence"/>
</dbReference>
<dbReference type="Gene3D" id="3.30.930.10">
    <property type="entry name" value="Bira Bifunctional Protein, Domain 2"/>
    <property type="match status" value="1"/>
</dbReference>
<sequence length="117" mass="13181">MTTFSYFSRCFIRRTIVFSKSADGCLSQRLLQYSGLISVTSPGIYTLSPIFIRVLDKLANLVKTKMAALGAQQMLLPTLGDSNLWITSGRWNDIDQLFRVKDRNGKHYCLQPVKSSA</sequence>
<protein>
    <submittedName>
        <fullName evidence="1">Uncharacterized protein</fullName>
    </submittedName>
</protein>
<keyword evidence="2" id="KW-1185">Reference proteome</keyword>
<dbReference type="PANTHER" id="PTHR42753">
    <property type="entry name" value="MITOCHONDRIAL RIBOSOME PROTEIN L39/PROLYL-TRNA LIGASE FAMILY MEMBER"/>
    <property type="match status" value="1"/>
</dbReference>
<accession>A0A8J4WCJ1</accession>
<comment type="caution">
    <text evidence="1">The sequence shown here is derived from an EMBL/GenBank/DDBJ whole genome shotgun (WGS) entry which is preliminary data.</text>
</comment>
<dbReference type="GO" id="GO:0005739">
    <property type="term" value="C:mitochondrion"/>
    <property type="evidence" value="ECO:0007669"/>
    <property type="project" value="TreeGrafter"/>
</dbReference>
<name>A0A8J4WCJ1_9TREM</name>
<dbReference type="GO" id="GO:0004827">
    <property type="term" value="F:proline-tRNA ligase activity"/>
    <property type="evidence" value="ECO:0007669"/>
    <property type="project" value="TreeGrafter"/>
</dbReference>
<dbReference type="AlphaFoldDB" id="A0A8J4WCJ1"/>
<evidence type="ECO:0000313" key="1">
    <source>
        <dbReference type="EMBL" id="KAF5394611.1"/>
    </source>
</evidence>
<dbReference type="SUPFAM" id="SSF55681">
    <property type="entry name" value="Class II aaRS and biotin synthetases"/>
    <property type="match status" value="1"/>
</dbReference>
<dbReference type="InterPro" id="IPR045864">
    <property type="entry name" value="aa-tRNA-synth_II/BPL/LPL"/>
</dbReference>